<dbReference type="AlphaFoldDB" id="A0A168N7S9"/>
<dbReference type="EMBL" id="LVJH01000003">
    <property type="protein sequence ID" value="OAB45494.1"/>
    <property type="molecule type" value="Genomic_DNA"/>
</dbReference>
<organism evidence="1 2">
    <name type="scientific">Paenibacillus glacialis</name>
    <dbReference type="NCBI Taxonomy" id="494026"/>
    <lineage>
        <taxon>Bacteria</taxon>
        <taxon>Bacillati</taxon>
        <taxon>Bacillota</taxon>
        <taxon>Bacilli</taxon>
        <taxon>Bacillales</taxon>
        <taxon>Paenibacillaceae</taxon>
        <taxon>Paenibacillus</taxon>
    </lineage>
</organism>
<dbReference type="RefSeq" id="WP_068529247.1">
    <property type="nucleotide sequence ID" value="NZ_LVJH01000003.1"/>
</dbReference>
<proteinExistence type="predicted"/>
<gene>
    <name evidence="1" type="ORF">PGLA_04380</name>
</gene>
<sequence length="231" mass="27418">MGLNYIWDLIIRGQELGIAKKDIHFLPAKVYSPYMELSQEDLNAMTVERDVEVNPYYRFYDIFNGMFDINNTEDIELRSTLFDILIHFLADIDLMQGMNKREYYIRFVLKDIRDGLLGKLVQEHISLFDREEQETIAANVLRLYDTGEALHLLRCMVSRIFQYSTIYANSEEKDELLLYIGQRENETAVKKLQLIMELFLPIRYRAEVYWSDHFGIIDEDSTMIQDHIALY</sequence>
<keyword evidence="1" id="KW-0575">Peroxidase</keyword>
<keyword evidence="2" id="KW-1185">Reference proteome</keyword>
<keyword evidence="1" id="KW-0560">Oxidoreductase</keyword>
<reference evidence="1 2" key="1">
    <citation type="submission" date="2016-03" db="EMBL/GenBank/DDBJ databases">
        <title>Draft genome sequence of Paenibacillus glacialis DSM 22343.</title>
        <authorList>
            <person name="Shin S.-K."/>
            <person name="Yi H."/>
        </authorList>
    </citation>
    <scope>NUCLEOTIDE SEQUENCE [LARGE SCALE GENOMIC DNA]</scope>
    <source>
        <strain evidence="1 2">DSM 22343</strain>
    </source>
</reference>
<dbReference type="Proteomes" id="UP000076967">
    <property type="component" value="Unassembled WGS sequence"/>
</dbReference>
<comment type="caution">
    <text evidence="1">The sequence shown here is derived from an EMBL/GenBank/DDBJ whole genome shotgun (WGS) entry which is preliminary data.</text>
</comment>
<dbReference type="GO" id="GO:0004601">
    <property type="term" value="F:peroxidase activity"/>
    <property type="evidence" value="ECO:0007669"/>
    <property type="project" value="UniProtKB-KW"/>
</dbReference>
<dbReference type="STRING" id="494026.PGLA_04380"/>
<accession>A0A168N7S9</accession>
<dbReference type="OrthoDB" id="1664281at2"/>
<protein>
    <submittedName>
        <fullName evidence="1">Iron-dependent peroxidase</fullName>
    </submittedName>
</protein>
<name>A0A168N7S9_9BACL</name>
<evidence type="ECO:0000313" key="2">
    <source>
        <dbReference type="Proteomes" id="UP000076967"/>
    </source>
</evidence>
<evidence type="ECO:0000313" key="1">
    <source>
        <dbReference type="EMBL" id="OAB45494.1"/>
    </source>
</evidence>